<dbReference type="AlphaFoldDB" id="A0A6I4TH79"/>
<dbReference type="Pfam" id="PF22807">
    <property type="entry name" value="TrAA12"/>
    <property type="match status" value="2"/>
</dbReference>
<dbReference type="OrthoDB" id="9770043at2"/>
<gene>
    <name evidence="4" type="ORF">GRI40_12445</name>
</gene>
<sequence>MNRLSLAALPLIALVAACGPSTQGLDQTGAQPQLPEPARGLLPSMQIATPTGWDGEMPTAPQGYTVTAIATDLKIPRQMLLLPNGDILVAEGSGGKAPKLRPKDVIAGVIKNRGKSSVKGGDRITLLRDSDGDGRTDLQTTFIEGLDAPYGLAMVGNDIFVANQGNLLRFAYTPGATSIAGPGEEVTELPAVINHHWTKSLAASPDGSKLYVGIGSNSNAGERGMDAEEDRAVIWEIDRETGAHRIFASGIRNPTALAFDPWQDRLWAAVNERDEIGPELVPDYLTAVQDGAFYGWPYSYWGQNIDTRPRPRKPELVKTAIRPDYALGSHVAALGLDFVTGTGMGGNFTEGAFVGMHGSWNRKDLSGYKVVFVPFRGGRPAGKPVDFLTGFLADGKARGRPVGVLFDEARGALLVADDLSNTVWRITPNQRPAPSGTAAPPSGTAPVATSSPAAPRT</sequence>
<proteinExistence type="predicted"/>
<evidence type="ECO:0000256" key="2">
    <source>
        <dbReference type="SAM" id="SignalP"/>
    </source>
</evidence>
<reference evidence="4 5" key="1">
    <citation type="submission" date="2019-12" db="EMBL/GenBank/DDBJ databases">
        <title>Genomic-based taxomic classification of the family Erythrobacteraceae.</title>
        <authorList>
            <person name="Xu L."/>
        </authorList>
    </citation>
    <scope>NUCLEOTIDE SEQUENCE [LARGE SCALE GENOMIC DNA]</scope>
    <source>
        <strain evidence="4 5">100921-2</strain>
    </source>
</reference>
<name>A0A6I4TH79_9SPHN</name>
<evidence type="ECO:0000313" key="4">
    <source>
        <dbReference type="EMBL" id="MXO76026.1"/>
    </source>
</evidence>
<dbReference type="PANTHER" id="PTHR19328:SF55">
    <property type="entry name" value="BLR6566 PROTEIN"/>
    <property type="match status" value="1"/>
</dbReference>
<dbReference type="InterPro" id="IPR011041">
    <property type="entry name" value="Quinoprot_gluc/sorb_DH_b-prop"/>
</dbReference>
<feature type="signal peptide" evidence="2">
    <location>
        <begin position="1"/>
        <end position="23"/>
    </location>
</feature>
<dbReference type="RefSeq" id="WP_160611861.1">
    <property type="nucleotide sequence ID" value="NZ_WTZA01000002.1"/>
</dbReference>
<dbReference type="InterPro" id="IPR054539">
    <property type="entry name" value="Beta-prop_PDH"/>
</dbReference>
<feature type="domain" description="Pyrroloquinoline quinone-dependent pyranose dehydrogenase beta-propeller" evidence="3">
    <location>
        <begin position="320"/>
        <end position="427"/>
    </location>
</feature>
<keyword evidence="2" id="KW-0732">Signal</keyword>
<organism evidence="4 5">
    <name type="scientific">Tsuneonella aeria</name>
    <dbReference type="NCBI Taxonomy" id="1837929"/>
    <lineage>
        <taxon>Bacteria</taxon>
        <taxon>Pseudomonadati</taxon>
        <taxon>Pseudomonadota</taxon>
        <taxon>Alphaproteobacteria</taxon>
        <taxon>Sphingomonadales</taxon>
        <taxon>Erythrobacteraceae</taxon>
        <taxon>Tsuneonella</taxon>
    </lineage>
</organism>
<evidence type="ECO:0000313" key="5">
    <source>
        <dbReference type="Proteomes" id="UP000439522"/>
    </source>
</evidence>
<evidence type="ECO:0000256" key="1">
    <source>
        <dbReference type="SAM" id="MobiDB-lite"/>
    </source>
</evidence>
<evidence type="ECO:0000259" key="3">
    <source>
        <dbReference type="Pfam" id="PF22807"/>
    </source>
</evidence>
<dbReference type="Proteomes" id="UP000439522">
    <property type="component" value="Unassembled WGS sequence"/>
</dbReference>
<protein>
    <submittedName>
        <fullName evidence="4">Sorbosone dehydrogenase family protein</fullName>
    </submittedName>
</protein>
<feature type="chain" id="PRO_5026285399" evidence="2">
    <location>
        <begin position="24"/>
        <end position="457"/>
    </location>
</feature>
<dbReference type="SUPFAM" id="SSF50952">
    <property type="entry name" value="Soluble quinoprotein glucose dehydrogenase"/>
    <property type="match status" value="1"/>
</dbReference>
<dbReference type="Gene3D" id="2.120.10.30">
    <property type="entry name" value="TolB, C-terminal domain"/>
    <property type="match status" value="1"/>
</dbReference>
<feature type="region of interest" description="Disordered" evidence="1">
    <location>
        <begin position="427"/>
        <end position="457"/>
    </location>
</feature>
<dbReference type="PANTHER" id="PTHR19328">
    <property type="entry name" value="HEDGEHOG-INTERACTING PROTEIN"/>
    <property type="match status" value="1"/>
</dbReference>
<feature type="domain" description="Pyrroloquinoline quinone-dependent pyranose dehydrogenase beta-propeller" evidence="3">
    <location>
        <begin position="59"/>
        <end position="276"/>
    </location>
</feature>
<keyword evidence="5" id="KW-1185">Reference proteome</keyword>
<comment type="caution">
    <text evidence="4">The sequence shown here is derived from an EMBL/GenBank/DDBJ whole genome shotgun (WGS) entry which is preliminary data.</text>
</comment>
<dbReference type="EMBL" id="WTZA01000002">
    <property type="protein sequence ID" value="MXO76026.1"/>
    <property type="molecule type" value="Genomic_DNA"/>
</dbReference>
<feature type="compositionally biased region" description="Low complexity" evidence="1">
    <location>
        <begin position="432"/>
        <end position="457"/>
    </location>
</feature>
<dbReference type="PROSITE" id="PS51257">
    <property type="entry name" value="PROKAR_LIPOPROTEIN"/>
    <property type="match status" value="1"/>
</dbReference>
<dbReference type="InterPro" id="IPR011042">
    <property type="entry name" value="6-blade_b-propeller_TolB-like"/>
</dbReference>
<accession>A0A6I4TH79</accession>